<dbReference type="EMBL" id="GBXM01072975">
    <property type="protein sequence ID" value="JAH35602.1"/>
    <property type="molecule type" value="Transcribed_RNA"/>
</dbReference>
<proteinExistence type="predicted"/>
<evidence type="ECO:0000313" key="1">
    <source>
        <dbReference type="EMBL" id="JAH35602.1"/>
    </source>
</evidence>
<organism evidence="1">
    <name type="scientific">Anguilla anguilla</name>
    <name type="common">European freshwater eel</name>
    <name type="synonym">Muraena anguilla</name>
    <dbReference type="NCBI Taxonomy" id="7936"/>
    <lineage>
        <taxon>Eukaryota</taxon>
        <taxon>Metazoa</taxon>
        <taxon>Chordata</taxon>
        <taxon>Craniata</taxon>
        <taxon>Vertebrata</taxon>
        <taxon>Euteleostomi</taxon>
        <taxon>Actinopterygii</taxon>
        <taxon>Neopterygii</taxon>
        <taxon>Teleostei</taxon>
        <taxon>Anguilliformes</taxon>
        <taxon>Anguillidae</taxon>
        <taxon>Anguilla</taxon>
    </lineage>
</organism>
<sequence length="83" mass="8996">MSVQSPGFRGMGSRSRVVCNSVIGKVTVALRDLQSLDLKAGNLEITQQQQAPCCFYFFQASCDRLCSFTSLLPFGVLGAISIM</sequence>
<reference evidence="1" key="1">
    <citation type="submission" date="2014-11" db="EMBL/GenBank/DDBJ databases">
        <authorList>
            <person name="Amaro Gonzalez C."/>
        </authorList>
    </citation>
    <scope>NUCLEOTIDE SEQUENCE</scope>
</reference>
<reference evidence="1" key="2">
    <citation type="journal article" date="2015" name="Fish Shellfish Immunol.">
        <title>Early steps in the European eel (Anguilla anguilla)-Vibrio vulnificus interaction in the gills: Role of the RtxA13 toxin.</title>
        <authorList>
            <person name="Callol A."/>
            <person name="Pajuelo D."/>
            <person name="Ebbesson L."/>
            <person name="Teles M."/>
            <person name="MacKenzie S."/>
            <person name="Amaro C."/>
        </authorList>
    </citation>
    <scope>NUCLEOTIDE SEQUENCE</scope>
</reference>
<name>A0A0E9S314_ANGAN</name>
<dbReference type="AlphaFoldDB" id="A0A0E9S314"/>
<protein>
    <submittedName>
        <fullName evidence="1">Uncharacterized protein</fullName>
    </submittedName>
</protein>
<accession>A0A0E9S314</accession>